<reference evidence="6 7" key="1">
    <citation type="submission" date="2019-09" db="EMBL/GenBank/DDBJ databases">
        <title>Draft genome sequences of 48 bacterial type strains from the CCUG.</title>
        <authorList>
            <person name="Tunovic T."/>
            <person name="Pineiro-Iglesias B."/>
            <person name="Unosson C."/>
            <person name="Inganas E."/>
            <person name="Ohlen M."/>
            <person name="Cardew S."/>
            <person name="Jensie-Markopoulos S."/>
            <person name="Salva-Serra F."/>
            <person name="Jaen-Luchoro D."/>
            <person name="Karlsson R."/>
            <person name="Svensson-Stadler L."/>
            <person name="Chun J."/>
            <person name="Moore E."/>
        </authorList>
    </citation>
    <scope>NUCLEOTIDE SEQUENCE [LARGE SCALE GENOMIC DNA]</scope>
    <source>
        <strain evidence="6 7">CCUG 65687</strain>
    </source>
</reference>
<dbReference type="InterPro" id="IPR036737">
    <property type="entry name" value="OmpA-like_sf"/>
</dbReference>
<sequence length="226" mass="23998">MYKAMFCIAALATLAGCSSSSGPTFSAWSVDRQDGQKTYRVSCYGLLEGAGTCYSKAREICRDQPMRPVQDDAPLASTTSDGKPNTRLLTFQCGASASTPAPVSAPVDQTPPRQMTLSGDANFETGNASLTPVATAQLDKLASEAKGIVFGTVTVNGYTDGVGSSEYNVRLSEQRAKTVARYLQAHGLNAKQFEVHGYGKANPVATNSMASGRARNRRVEIVLQQN</sequence>
<dbReference type="PRINTS" id="PR01023">
    <property type="entry name" value="NAFLGMOTY"/>
</dbReference>
<proteinExistence type="predicted"/>
<evidence type="ECO:0000256" key="3">
    <source>
        <dbReference type="ARBA" id="ARBA00023237"/>
    </source>
</evidence>
<comment type="subcellular location">
    <subcellularLocation>
        <location evidence="1">Cell outer membrane</location>
    </subcellularLocation>
</comment>
<protein>
    <submittedName>
        <fullName evidence="6">OmpA family protein</fullName>
    </submittedName>
</protein>
<feature type="signal peptide" evidence="5">
    <location>
        <begin position="1"/>
        <end position="26"/>
    </location>
</feature>
<dbReference type="InterPro" id="IPR006664">
    <property type="entry name" value="OMP_bac"/>
</dbReference>
<dbReference type="Pfam" id="PF00691">
    <property type="entry name" value="OmpA"/>
    <property type="match status" value="1"/>
</dbReference>
<feature type="region of interest" description="Disordered" evidence="4">
    <location>
        <begin position="65"/>
        <end position="85"/>
    </location>
</feature>
<evidence type="ECO:0000313" key="7">
    <source>
        <dbReference type="Proteomes" id="UP000473571"/>
    </source>
</evidence>
<evidence type="ECO:0000256" key="2">
    <source>
        <dbReference type="ARBA" id="ARBA00023136"/>
    </source>
</evidence>
<dbReference type="PROSITE" id="PS51123">
    <property type="entry name" value="OMPA_2"/>
    <property type="match status" value="1"/>
</dbReference>
<keyword evidence="2" id="KW-0472">Membrane</keyword>
<evidence type="ECO:0000313" key="6">
    <source>
        <dbReference type="EMBL" id="KAB0686361.1"/>
    </source>
</evidence>
<dbReference type="InterPro" id="IPR050330">
    <property type="entry name" value="Bact_OuterMem_StrucFunc"/>
</dbReference>
<dbReference type="InterPro" id="IPR006665">
    <property type="entry name" value="OmpA-like"/>
</dbReference>
<evidence type="ECO:0000256" key="4">
    <source>
        <dbReference type="SAM" id="MobiDB-lite"/>
    </source>
</evidence>
<gene>
    <name evidence="6" type="ORF">F7R13_01020</name>
</gene>
<dbReference type="PROSITE" id="PS51257">
    <property type="entry name" value="PROKAR_LIPOPROTEIN"/>
    <property type="match status" value="1"/>
</dbReference>
<evidence type="ECO:0000256" key="1">
    <source>
        <dbReference type="ARBA" id="ARBA00004442"/>
    </source>
</evidence>
<dbReference type="CDD" id="cd07185">
    <property type="entry name" value="OmpA_C-like"/>
    <property type="match status" value="1"/>
</dbReference>
<accession>A0A6L3NPC0</accession>
<keyword evidence="3" id="KW-0998">Cell outer membrane</keyword>
<organism evidence="6 7">
    <name type="scientific">Burkholderia territorii</name>
    <dbReference type="NCBI Taxonomy" id="1503055"/>
    <lineage>
        <taxon>Bacteria</taxon>
        <taxon>Pseudomonadati</taxon>
        <taxon>Pseudomonadota</taxon>
        <taxon>Betaproteobacteria</taxon>
        <taxon>Burkholderiales</taxon>
        <taxon>Burkholderiaceae</taxon>
        <taxon>Burkholderia</taxon>
        <taxon>Burkholderia cepacia complex</taxon>
    </lineage>
</organism>
<evidence type="ECO:0000256" key="5">
    <source>
        <dbReference type="SAM" id="SignalP"/>
    </source>
</evidence>
<dbReference type="PANTHER" id="PTHR30329">
    <property type="entry name" value="STATOR ELEMENT OF FLAGELLAR MOTOR COMPLEX"/>
    <property type="match status" value="1"/>
</dbReference>
<feature type="compositionally biased region" description="Polar residues" evidence="4">
    <location>
        <begin position="76"/>
        <end position="85"/>
    </location>
</feature>
<dbReference type="Gene3D" id="3.30.1330.60">
    <property type="entry name" value="OmpA-like domain"/>
    <property type="match status" value="1"/>
</dbReference>
<dbReference type="SUPFAM" id="SSF103088">
    <property type="entry name" value="OmpA-like"/>
    <property type="match status" value="1"/>
</dbReference>
<dbReference type="GO" id="GO:0009279">
    <property type="term" value="C:cell outer membrane"/>
    <property type="evidence" value="ECO:0007669"/>
    <property type="project" value="UniProtKB-SubCell"/>
</dbReference>
<dbReference type="AlphaFoldDB" id="A0A6L3NPC0"/>
<name>A0A6L3NPC0_9BURK</name>
<feature type="chain" id="PRO_5043915934" evidence="5">
    <location>
        <begin position="27"/>
        <end position="226"/>
    </location>
</feature>
<dbReference type="EMBL" id="VZOL01000004">
    <property type="protein sequence ID" value="KAB0686361.1"/>
    <property type="molecule type" value="Genomic_DNA"/>
</dbReference>
<dbReference type="PANTHER" id="PTHR30329:SF21">
    <property type="entry name" value="LIPOPROTEIN YIAD-RELATED"/>
    <property type="match status" value="1"/>
</dbReference>
<comment type="caution">
    <text evidence="6">The sequence shown here is derived from an EMBL/GenBank/DDBJ whole genome shotgun (WGS) entry which is preliminary data.</text>
</comment>
<keyword evidence="5" id="KW-0732">Signal</keyword>
<dbReference type="PRINTS" id="PR01021">
    <property type="entry name" value="OMPADOMAIN"/>
</dbReference>
<dbReference type="RefSeq" id="WP_151002982.1">
    <property type="nucleotide sequence ID" value="NZ_CABVPO010000010.1"/>
</dbReference>
<dbReference type="Proteomes" id="UP000473571">
    <property type="component" value="Unassembled WGS sequence"/>
</dbReference>